<dbReference type="STRING" id="93625.A0A409XU65"/>
<feature type="transmembrane region" description="Helical" evidence="2">
    <location>
        <begin position="132"/>
        <end position="153"/>
    </location>
</feature>
<feature type="transmembrane region" description="Helical" evidence="2">
    <location>
        <begin position="20"/>
        <end position="45"/>
    </location>
</feature>
<gene>
    <name evidence="4" type="ORF">CVT25_004927</name>
</gene>
<keyword evidence="2" id="KW-1133">Transmembrane helix</keyword>
<feature type="domain" description="DUF6534" evidence="3">
    <location>
        <begin position="200"/>
        <end position="286"/>
    </location>
</feature>
<evidence type="ECO:0000313" key="4">
    <source>
        <dbReference type="EMBL" id="PPQ94270.1"/>
    </source>
</evidence>
<comment type="caution">
    <text evidence="4">The sequence shown here is derived from an EMBL/GenBank/DDBJ whole genome shotgun (WGS) entry which is preliminary data.</text>
</comment>
<sequence length="333" mass="37105">MAPTNTPPLSLAEQTLDNTVGAVLLGVIGASLLFGITTLQAYWYYHSYPYDSLLHKYSVAILWYVDGIWTEDRERPKLKLWIRILDVFHLSLVIHAVYTYAVSGFGNSTGLLSIPWLYAMRVWLLGGYHRGVLGYIVASVVVAGFVRLAFIGLNGSLDSSSYWCDTILLDVADIICSYTVDTIPELEKISWVIDAALGTSTAIDFVITAAMCYYLRKSKGGITRLNSRISVIMQYSLSSGLLTSACSLSAMFTYILLPNTFIFIALEFLVTKLYVGSFIAMLNARERKIGISSYSEDNYTQPSWKRPLHSHTTSSFWSPRPDSLTLSVKFPVS</sequence>
<feature type="transmembrane region" description="Helical" evidence="2">
    <location>
        <begin position="261"/>
        <end position="282"/>
    </location>
</feature>
<dbReference type="PANTHER" id="PTHR40465">
    <property type="entry name" value="CHROMOSOME 1, WHOLE GENOME SHOTGUN SEQUENCE"/>
    <property type="match status" value="1"/>
</dbReference>
<dbReference type="Pfam" id="PF20152">
    <property type="entry name" value="DUF6534"/>
    <property type="match status" value="1"/>
</dbReference>
<dbReference type="InParanoid" id="A0A409XU65"/>
<reference evidence="4 5" key="1">
    <citation type="journal article" date="2018" name="Evol. Lett.">
        <title>Horizontal gene cluster transfer increased hallucinogenic mushroom diversity.</title>
        <authorList>
            <person name="Reynolds H.T."/>
            <person name="Vijayakumar V."/>
            <person name="Gluck-Thaler E."/>
            <person name="Korotkin H.B."/>
            <person name="Matheny P.B."/>
            <person name="Slot J.C."/>
        </authorList>
    </citation>
    <scope>NUCLEOTIDE SEQUENCE [LARGE SCALE GENOMIC DNA]</scope>
    <source>
        <strain evidence="4 5">2631</strain>
    </source>
</reference>
<evidence type="ECO:0000313" key="5">
    <source>
        <dbReference type="Proteomes" id="UP000283269"/>
    </source>
</evidence>
<evidence type="ECO:0000256" key="1">
    <source>
        <dbReference type="SAM" id="MobiDB-lite"/>
    </source>
</evidence>
<dbReference type="OrthoDB" id="2798516at2759"/>
<organism evidence="4 5">
    <name type="scientific">Psilocybe cyanescens</name>
    <dbReference type="NCBI Taxonomy" id="93625"/>
    <lineage>
        <taxon>Eukaryota</taxon>
        <taxon>Fungi</taxon>
        <taxon>Dikarya</taxon>
        <taxon>Basidiomycota</taxon>
        <taxon>Agaricomycotina</taxon>
        <taxon>Agaricomycetes</taxon>
        <taxon>Agaricomycetidae</taxon>
        <taxon>Agaricales</taxon>
        <taxon>Agaricineae</taxon>
        <taxon>Strophariaceae</taxon>
        <taxon>Psilocybe</taxon>
    </lineage>
</organism>
<dbReference type="EMBL" id="NHYD01000400">
    <property type="protein sequence ID" value="PPQ94270.1"/>
    <property type="molecule type" value="Genomic_DNA"/>
</dbReference>
<name>A0A409XU65_PSICY</name>
<evidence type="ECO:0000259" key="3">
    <source>
        <dbReference type="Pfam" id="PF20152"/>
    </source>
</evidence>
<feature type="transmembrane region" description="Helical" evidence="2">
    <location>
        <begin position="235"/>
        <end position="255"/>
    </location>
</feature>
<feature type="region of interest" description="Disordered" evidence="1">
    <location>
        <begin position="298"/>
        <end position="319"/>
    </location>
</feature>
<dbReference type="Proteomes" id="UP000283269">
    <property type="component" value="Unassembled WGS sequence"/>
</dbReference>
<keyword evidence="5" id="KW-1185">Reference proteome</keyword>
<protein>
    <recommendedName>
        <fullName evidence="3">DUF6534 domain-containing protein</fullName>
    </recommendedName>
</protein>
<evidence type="ECO:0000256" key="2">
    <source>
        <dbReference type="SAM" id="Phobius"/>
    </source>
</evidence>
<feature type="transmembrane region" description="Helical" evidence="2">
    <location>
        <begin position="104"/>
        <end position="125"/>
    </location>
</feature>
<dbReference type="AlphaFoldDB" id="A0A409XU65"/>
<keyword evidence="2" id="KW-0472">Membrane</keyword>
<dbReference type="PANTHER" id="PTHR40465:SF1">
    <property type="entry name" value="DUF6534 DOMAIN-CONTAINING PROTEIN"/>
    <property type="match status" value="1"/>
</dbReference>
<accession>A0A409XU65</accession>
<keyword evidence="2" id="KW-0812">Transmembrane</keyword>
<proteinExistence type="predicted"/>
<dbReference type="InterPro" id="IPR045339">
    <property type="entry name" value="DUF6534"/>
</dbReference>
<feature type="transmembrane region" description="Helical" evidence="2">
    <location>
        <begin position="189"/>
        <end position="215"/>
    </location>
</feature>